<dbReference type="PANTHER" id="PTHR47510">
    <property type="entry name" value="REVERSE TRANSCRIPTASE DOMAIN-CONTAINING PROTEIN"/>
    <property type="match status" value="1"/>
</dbReference>
<dbReference type="GeneID" id="107216741"/>
<dbReference type="InterPro" id="IPR036691">
    <property type="entry name" value="Endo/exonu/phosph_ase_sf"/>
</dbReference>
<dbReference type="InterPro" id="IPR000477">
    <property type="entry name" value="RT_dom"/>
</dbReference>
<dbReference type="Pfam" id="PF00078">
    <property type="entry name" value="RVT_1"/>
    <property type="match status" value="1"/>
</dbReference>
<dbReference type="AlphaFoldDB" id="A0A6J0B5T0"/>
<feature type="domain" description="Reverse transcriptase" evidence="1">
    <location>
        <begin position="435"/>
        <end position="655"/>
    </location>
</feature>
<dbReference type="CDD" id="cd01650">
    <property type="entry name" value="RT_nLTR_like"/>
    <property type="match status" value="1"/>
</dbReference>
<evidence type="ECO:0000313" key="3">
    <source>
        <dbReference type="RefSeq" id="XP_015509506.1"/>
    </source>
</evidence>
<proteinExistence type="predicted"/>
<dbReference type="PANTHER" id="PTHR47510:SF3">
    <property type="entry name" value="ENDO_EXONUCLEASE_PHOSPHATASE DOMAIN-CONTAINING PROTEIN"/>
    <property type="match status" value="1"/>
</dbReference>
<accession>A0A6J0B5T0</accession>
<dbReference type="SUPFAM" id="SSF56219">
    <property type="entry name" value="DNase I-like"/>
    <property type="match status" value="1"/>
</dbReference>
<dbReference type="Proteomes" id="UP000829291">
    <property type="component" value="Chromosome 1"/>
</dbReference>
<dbReference type="PROSITE" id="PS50878">
    <property type="entry name" value="RT_POL"/>
    <property type="match status" value="1"/>
</dbReference>
<dbReference type="InParanoid" id="A0A6J0B5T0"/>
<dbReference type="InterPro" id="IPR043502">
    <property type="entry name" value="DNA/RNA_pol_sf"/>
</dbReference>
<organism evidence="3">
    <name type="scientific">Neodiprion lecontei</name>
    <name type="common">Redheaded pine sawfly</name>
    <dbReference type="NCBI Taxonomy" id="441921"/>
    <lineage>
        <taxon>Eukaryota</taxon>
        <taxon>Metazoa</taxon>
        <taxon>Ecdysozoa</taxon>
        <taxon>Arthropoda</taxon>
        <taxon>Hexapoda</taxon>
        <taxon>Insecta</taxon>
        <taxon>Pterygota</taxon>
        <taxon>Neoptera</taxon>
        <taxon>Endopterygota</taxon>
        <taxon>Hymenoptera</taxon>
        <taxon>Tenthredinoidea</taxon>
        <taxon>Diprionidae</taxon>
        <taxon>Diprioninae</taxon>
        <taxon>Neodiprion</taxon>
    </lineage>
</organism>
<evidence type="ECO:0000313" key="2">
    <source>
        <dbReference type="Proteomes" id="UP000829291"/>
    </source>
</evidence>
<keyword evidence="2" id="KW-1185">Reference proteome</keyword>
<reference evidence="3" key="1">
    <citation type="submission" date="2025-08" db="UniProtKB">
        <authorList>
            <consortium name="RefSeq"/>
        </authorList>
    </citation>
    <scope>IDENTIFICATION</scope>
    <source>
        <tissue evidence="3">Thorax and Abdomen</tissue>
    </source>
</reference>
<dbReference type="GO" id="GO:0071897">
    <property type="term" value="P:DNA biosynthetic process"/>
    <property type="evidence" value="ECO:0007669"/>
    <property type="project" value="UniProtKB-ARBA"/>
</dbReference>
<dbReference type="RefSeq" id="XP_015509506.1">
    <property type="nucleotide sequence ID" value="XM_015654020.1"/>
</dbReference>
<evidence type="ECO:0000259" key="1">
    <source>
        <dbReference type="PROSITE" id="PS50878"/>
    </source>
</evidence>
<dbReference type="OrthoDB" id="7699805at2759"/>
<sequence>MAHLDEFREFFRTNPYHVTGVVEIWLNDATGDQQVELPRYTILRVDRHNKGGGGVAMYIKKELNFRLLSSSAGDGQVIIPEYLIAEIWGPSQYKIMVAVVYRPPKAGYMWDFNADFQTTNDKAVRLRDLFDASGLSIVPLQLTNHSAQASTWIDVCAVSHLAKLYAWGQSGQPFLSSHDHIYICLRYKHSKPARRIIKCLSWKEIDSDAATELINRKKHELDGTNGTQQSLDQHLDKLNCLVQEIINQCVPVQEFVAKHCPTPWLTQELSEKRKERDKCYRRFKRNGRCEAWESYMQIRRQAQSLWKKEQANYLQSVFNHSGHTRQFWDEMDRLGLTVASTKSRGALNFNIEALNNYYATTIAGRKLPPLDGLLTSLSRVQANENFHFTHANIDDVMKHLAAGTSRATRIDGLSAQALKMLKNLIAPLITELINNSLDTCCYPTQWRSSLITPIPKIRSPESLSDLRPISILCGMSKICERIVFDQMLKYVDDHDILDPYQTGFRPGMGTQTAVLRFSDDVRAAIDEQMMIIAVFLDFAKAFDSVDHKLLLTKLRRLGFSTEVIRWLYSYLAGRKHAVRNGQNISSWQECWTGVPQGSLLAPLLFSLFINDLPTCLRYCNHLFYANDSVIYLTCKLSELEESVTKINKDLAAIME</sequence>
<name>A0A6J0B5T0_NEOLC</name>
<dbReference type="SUPFAM" id="SSF56672">
    <property type="entry name" value="DNA/RNA polymerases"/>
    <property type="match status" value="1"/>
</dbReference>
<protein>
    <submittedName>
        <fullName evidence="3">Uncharacterized protein LOC107216741</fullName>
    </submittedName>
</protein>
<dbReference type="KEGG" id="nlo:107216741"/>
<gene>
    <name evidence="3" type="primary">LOC107216741</name>
</gene>
<dbReference type="Gene3D" id="3.60.10.10">
    <property type="entry name" value="Endonuclease/exonuclease/phosphatase"/>
    <property type="match status" value="1"/>
</dbReference>